<dbReference type="AlphaFoldDB" id="A0A0D6N1D4"/>
<keyword evidence="1" id="KW-1133">Transmembrane helix</keyword>
<reference evidence="3 5" key="2">
    <citation type="submission" date="2019-07" db="EMBL/GenBank/DDBJ databases">
        <title>Whole genome shotgun sequence of Acetobacter cibinongensis NBRC 16605.</title>
        <authorList>
            <person name="Hosoyama A."/>
            <person name="Uohara A."/>
            <person name="Ohji S."/>
            <person name="Ichikawa N."/>
        </authorList>
    </citation>
    <scope>NUCLEOTIDE SEQUENCE [LARGE SCALE GENOMIC DNA]</scope>
    <source>
        <strain evidence="3 5">NBRC 16605</strain>
    </source>
</reference>
<keyword evidence="5" id="KW-1185">Reference proteome</keyword>
<proteinExistence type="predicted"/>
<dbReference type="STRING" id="1231339.Abci_003_099"/>
<sequence>MNMVMPESVRMIVPVMCVIMIMVVIMTVVISVGARSSLSMVVRRIVRVAATVYRGRAVGMGVLWGCVGHKILPAGGLMCRCAVALKCCPA</sequence>
<evidence type="ECO:0000313" key="5">
    <source>
        <dbReference type="Proteomes" id="UP000321891"/>
    </source>
</evidence>
<feature type="transmembrane region" description="Helical" evidence="1">
    <location>
        <begin position="12"/>
        <end position="34"/>
    </location>
</feature>
<evidence type="ECO:0000313" key="3">
    <source>
        <dbReference type="EMBL" id="GEL59084.1"/>
    </source>
</evidence>
<accession>A0A6N3SPW5</accession>
<dbReference type="EMBL" id="BAMV01000003">
    <property type="protein sequence ID" value="GAN59336.1"/>
    <property type="molecule type" value="Genomic_DNA"/>
</dbReference>
<gene>
    <name evidence="2" type="ORF">Abci_003_099</name>
    <name evidence="3" type="ORF">ACI01nite_16860</name>
</gene>
<keyword evidence="1" id="KW-0472">Membrane</keyword>
<evidence type="ECO:0000256" key="1">
    <source>
        <dbReference type="SAM" id="Phobius"/>
    </source>
</evidence>
<accession>A0A0D6N1D4</accession>
<evidence type="ECO:0000313" key="4">
    <source>
        <dbReference type="Proteomes" id="UP000032671"/>
    </source>
</evidence>
<dbReference type="EMBL" id="BJVU01000006">
    <property type="protein sequence ID" value="GEL59084.1"/>
    <property type="molecule type" value="Genomic_DNA"/>
</dbReference>
<protein>
    <submittedName>
        <fullName evidence="2">Uncharacterized protein</fullName>
    </submittedName>
</protein>
<evidence type="ECO:0000313" key="2">
    <source>
        <dbReference type="EMBL" id="GAN59336.1"/>
    </source>
</evidence>
<comment type="caution">
    <text evidence="2">The sequence shown here is derived from an EMBL/GenBank/DDBJ whole genome shotgun (WGS) entry which is preliminary data.</text>
</comment>
<dbReference type="Proteomes" id="UP000321891">
    <property type="component" value="Unassembled WGS sequence"/>
</dbReference>
<reference evidence="2 4" key="1">
    <citation type="submission" date="2012-11" db="EMBL/GenBank/DDBJ databases">
        <title>Whole genome sequence of Acetobacter cibinongensis 4H-1.</title>
        <authorList>
            <person name="Azuma Y."/>
            <person name="Higashiura N."/>
            <person name="Hirakawa H."/>
            <person name="Matsushita K."/>
        </authorList>
    </citation>
    <scope>NUCLEOTIDE SEQUENCE [LARGE SCALE GENOMIC DNA]</scope>
    <source>
        <strain evidence="2 4">4H-1</strain>
    </source>
</reference>
<name>A0A0D6N1D4_9PROT</name>
<keyword evidence="1" id="KW-0812">Transmembrane</keyword>
<dbReference type="Proteomes" id="UP000032671">
    <property type="component" value="Unassembled WGS sequence"/>
</dbReference>
<organism evidence="2 4">
    <name type="scientific">Acetobacter cibinongensis</name>
    <dbReference type="NCBI Taxonomy" id="146475"/>
    <lineage>
        <taxon>Bacteria</taxon>
        <taxon>Pseudomonadati</taxon>
        <taxon>Pseudomonadota</taxon>
        <taxon>Alphaproteobacteria</taxon>
        <taxon>Acetobacterales</taxon>
        <taxon>Acetobacteraceae</taxon>
        <taxon>Acetobacter</taxon>
    </lineage>
</organism>